<evidence type="ECO:0000313" key="4">
    <source>
        <dbReference type="Proteomes" id="UP000680865"/>
    </source>
</evidence>
<keyword evidence="2" id="KW-0812">Transmembrane</keyword>
<evidence type="ECO:0000313" key="3">
    <source>
        <dbReference type="EMBL" id="GIM80782.1"/>
    </source>
</evidence>
<accession>A0A919SYF7</accession>
<proteinExistence type="predicted"/>
<keyword evidence="2" id="KW-1133">Transmembrane helix</keyword>
<keyword evidence="2" id="KW-0472">Membrane</keyword>
<dbReference type="Pfam" id="PF11292">
    <property type="entry name" value="DUF3093"/>
    <property type="match status" value="1"/>
</dbReference>
<evidence type="ECO:0008006" key="5">
    <source>
        <dbReference type="Google" id="ProtNLM"/>
    </source>
</evidence>
<feature type="transmembrane region" description="Helical" evidence="2">
    <location>
        <begin position="73"/>
        <end position="94"/>
    </location>
</feature>
<dbReference type="AlphaFoldDB" id="A0A919SYF7"/>
<reference evidence="3" key="1">
    <citation type="submission" date="2021-03" db="EMBL/GenBank/DDBJ databases">
        <title>Whole genome shotgun sequence of Actinoplanes consettensis NBRC 14913.</title>
        <authorList>
            <person name="Komaki H."/>
            <person name="Tamura T."/>
        </authorList>
    </citation>
    <scope>NUCLEOTIDE SEQUENCE</scope>
    <source>
        <strain evidence="3">NBRC 14913</strain>
    </source>
</reference>
<keyword evidence="4" id="KW-1185">Reference proteome</keyword>
<sequence>MRVRGHRQAGVQEADLDLQDEFPHVGSESGGTHPAILPSAGAEARRTLTSVTPEPSTRTAAPAGYAERLRAPWWMWPTALGVGGLLAAEIWMGYDGLRAWVPFAILLPISLLGPWWLGRIRVAVTAGELQVDDARLPIGVIAEVVALDADGKREVLGVGAHPLAFVIQRPWIGGAVQVVLDDPADPTPFWVISTRHPVELATALVTAKRAAASS</sequence>
<feature type="transmembrane region" description="Helical" evidence="2">
    <location>
        <begin position="100"/>
        <end position="117"/>
    </location>
</feature>
<organism evidence="3 4">
    <name type="scientific">Winogradskya consettensis</name>
    <dbReference type="NCBI Taxonomy" id="113560"/>
    <lineage>
        <taxon>Bacteria</taxon>
        <taxon>Bacillati</taxon>
        <taxon>Actinomycetota</taxon>
        <taxon>Actinomycetes</taxon>
        <taxon>Micromonosporales</taxon>
        <taxon>Micromonosporaceae</taxon>
        <taxon>Winogradskya</taxon>
    </lineage>
</organism>
<feature type="region of interest" description="Disordered" evidence="1">
    <location>
        <begin position="1"/>
        <end position="39"/>
    </location>
</feature>
<comment type="caution">
    <text evidence="3">The sequence shown here is derived from an EMBL/GenBank/DDBJ whole genome shotgun (WGS) entry which is preliminary data.</text>
</comment>
<dbReference type="InterPro" id="IPR021443">
    <property type="entry name" value="DUF3093"/>
</dbReference>
<gene>
    <name evidence="3" type="ORF">Aco04nite_72650</name>
</gene>
<evidence type="ECO:0000256" key="2">
    <source>
        <dbReference type="SAM" id="Phobius"/>
    </source>
</evidence>
<dbReference type="Proteomes" id="UP000680865">
    <property type="component" value="Unassembled WGS sequence"/>
</dbReference>
<name>A0A919SYF7_9ACTN</name>
<evidence type="ECO:0000256" key="1">
    <source>
        <dbReference type="SAM" id="MobiDB-lite"/>
    </source>
</evidence>
<dbReference type="EMBL" id="BOQP01000043">
    <property type="protein sequence ID" value="GIM80782.1"/>
    <property type="molecule type" value="Genomic_DNA"/>
</dbReference>
<protein>
    <recommendedName>
        <fullName evidence="5">DUF3093 domain-containing protein</fullName>
    </recommendedName>
</protein>